<dbReference type="OrthoDB" id="983479at2759"/>
<feature type="region of interest" description="Disordered" evidence="6">
    <location>
        <begin position="1513"/>
        <end position="1545"/>
    </location>
</feature>
<feature type="compositionally biased region" description="Basic and acidic residues" evidence="6">
    <location>
        <begin position="432"/>
        <end position="443"/>
    </location>
</feature>
<organism evidence="8">
    <name type="scientific">Notodromas monacha</name>
    <dbReference type="NCBI Taxonomy" id="399045"/>
    <lineage>
        <taxon>Eukaryota</taxon>
        <taxon>Metazoa</taxon>
        <taxon>Ecdysozoa</taxon>
        <taxon>Arthropoda</taxon>
        <taxon>Crustacea</taxon>
        <taxon>Oligostraca</taxon>
        <taxon>Ostracoda</taxon>
        <taxon>Podocopa</taxon>
        <taxon>Podocopida</taxon>
        <taxon>Cypridocopina</taxon>
        <taxon>Cypridoidea</taxon>
        <taxon>Cyprididae</taxon>
        <taxon>Notodromas</taxon>
    </lineage>
</organism>
<dbReference type="SMART" id="SM00355">
    <property type="entry name" value="ZnF_C2H2"/>
    <property type="match status" value="6"/>
</dbReference>
<dbReference type="GO" id="GO:0000139">
    <property type="term" value="C:Golgi membrane"/>
    <property type="evidence" value="ECO:0007669"/>
    <property type="project" value="GOC"/>
</dbReference>
<feature type="domain" description="Arf-GAP" evidence="7">
    <location>
        <begin position="1218"/>
        <end position="1327"/>
    </location>
</feature>
<feature type="region of interest" description="Disordered" evidence="6">
    <location>
        <begin position="1576"/>
        <end position="1656"/>
    </location>
</feature>
<feature type="compositionally biased region" description="Basic and acidic residues" evidence="6">
    <location>
        <begin position="1513"/>
        <end position="1527"/>
    </location>
</feature>
<dbReference type="CDD" id="cd08831">
    <property type="entry name" value="ArfGap_ArfGap2_3_like"/>
    <property type="match status" value="1"/>
</dbReference>
<feature type="region of interest" description="Disordered" evidence="6">
    <location>
        <begin position="663"/>
        <end position="712"/>
    </location>
</feature>
<dbReference type="PANTHER" id="PTHR45686:SF4">
    <property type="entry name" value="ADP-RIBOSYLATION FACTOR GTPASE ACTIVATING PROTEIN 3, ISOFORM H"/>
    <property type="match status" value="1"/>
</dbReference>
<feature type="compositionally biased region" description="Polar residues" evidence="6">
    <location>
        <begin position="298"/>
        <end position="334"/>
    </location>
</feature>
<dbReference type="InterPro" id="IPR038508">
    <property type="entry name" value="ArfGAP_dom_sf"/>
</dbReference>
<dbReference type="EMBL" id="OA882111">
    <property type="protein sequence ID" value="CAD7272908.1"/>
    <property type="molecule type" value="Genomic_DNA"/>
</dbReference>
<keyword evidence="2" id="KW-0479">Metal-binding</keyword>
<dbReference type="PROSITE" id="PS00028">
    <property type="entry name" value="ZINC_FINGER_C2H2_1"/>
    <property type="match status" value="2"/>
</dbReference>
<feature type="region of interest" description="Disordered" evidence="6">
    <location>
        <begin position="518"/>
        <end position="556"/>
    </location>
</feature>
<dbReference type="Gene3D" id="1.10.220.150">
    <property type="entry name" value="Arf GTPase activating protein"/>
    <property type="match status" value="1"/>
</dbReference>
<dbReference type="InterPro" id="IPR037278">
    <property type="entry name" value="ARFGAP/RecO"/>
</dbReference>
<dbReference type="PRINTS" id="PR00405">
    <property type="entry name" value="REVINTRACTNG"/>
</dbReference>
<reference evidence="8" key="1">
    <citation type="submission" date="2020-11" db="EMBL/GenBank/DDBJ databases">
        <authorList>
            <person name="Tran Van P."/>
        </authorList>
    </citation>
    <scope>NUCLEOTIDE SEQUENCE</scope>
</reference>
<evidence type="ECO:0000256" key="5">
    <source>
        <dbReference type="PROSITE-ProRule" id="PRU00288"/>
    </source>
</evidence>
<feature type="compositionally biased region" description="Polar residues" evidence="6">
    <location>
        <begin position="1636"/>
        <end position="1656"/>
    </location>
</feature>
<dbReference type="SUPFAM" id="SSF57863">
    <property type="entry name" value="ArfGap/RecO-like zinc finger"/>
    <property type="match status" value="1"/>
</dbReference>
<dbReference type="InterPro" id="IPR001164">
    <property type="entry name" value="ArfGAP_dom"/>
</dbReference>
<evidence type="ECO:0000256" key="4">
    <source>
        <dbReference type="ARBA" id="ARBA00022833"/>
    </source>
</evidence>
<protein>
    <recommendedName>
        <fullName evidence="7">Arf-GAP domain-containing protein</fullName>
    </recommendedName>
</protein>
<evidence type="ECO:0000256" key="6">
    <source>
        <dbReference type="SAM" id="MobiDB-lite"/>
    </source>
</evidence>
<dbReference type="Pfam" id="PF01412">
    <property type="entry name" value="ArfGap"/>
    <property type="match status" value="1"/>
</dbReference>
<dbReference type="InterPro" id="IPR013087">
    <property type="entry name" value="Znf_C2H2_type"/>
</dbReference>
<name>A0A7R9G8E2_9CRUS</name>
<feature type="compositionally biased region" description="Polar residues" evidence="6">
    <location>
        <begin position="343"/>
        <end position="357"/>
    </location>
</feature>
<feature type="compositionally biased region" description="Polar residues" evidence="6">
    <location>
        <begin position="444"/>
        <end position="453"/>
    </location>
</feature>
<evidence type="ECO:0000259" key="7">
    <source>
        <dbReference type="PROSITE" id="PS50115"/>
    </source>
</evidence>
<feature type="region of interest" description="Disordered" evidence="6">
    <location>
        <begin position="294"/>
        <end position="372"/>
    </location>
</feature>
<dbReference type="Proteomes" id="UP000678499">
    <property type="component" value="Unassembled WGS sequence"/>
</dbReference>
<keyword evidence="9" id="KW-1185">Reference proteome</keyword>
<evidence type="ECO:0000256" key="2">
    <source>
        <dbReference type="ARBA" id="ARBA00022723"/>
    </source>
</evidence>
<accession>A0A7R9G8E2</accession>
<keyword evidence="4" id="KW-0862">Zinc</keyword>
<dbReference type="FunFam" id="1.10.220.150:FF:000004">
    <property type="entry name" value="Putative ADP-ribosylation factor GTPase-activating protein 2"/>
    <property type="match status" value="1"/>
</dbReference>
<dbReference type="GO" id="GO:0008270">
    <property type="term" value="F:zinc ion binding"/>
    <property type="evidence" value="ECO:0007669"/>
    <property type="project" value="UniProtKB-KW"/>
</dbReference>
<proteinExistence type="predicted"/>
<feature type="region of interest" description="Disordered" evidence="6">
    <location>
        <begin position="430"/>
        <end position="470"/>
    </location>
</feature>
<keyword evidence="1" id="KW-0343">GTPase activation</keyword>
<sequence>MSFQPRDNDDLAVIEALVADRLNSIAFVGAISRTSTHPTASDGLTEISLNPSGPSVDRIGVRQDLKIPATCDGLTAADDVKFSGGYAVIPGISTPDAFDDPSSSYVMKDGKFSRKWGKKIYEVVRGIPVCSAEIESVHLPSMLQKSADHEILEGNAPFVIPVEHAQGSIAEVRSYGVENGFMAERMLENAGVSAESEPLECSEGAAFSSVNDIEDWNSSSFRDSLSSEEAMEVDTVVTEESNPAIQSRVEDGEGIVSQEAGARDVVMTEFHERSDISRNDIESETCTKEDAIALKSSDPVSNSEETSPPINQIPSPIETTSQEDSSAGASQESVTDPKCAVIDNTSGYEDPGSSENVASIPDLDEPDVGKPLEVDISSTNAVGVNPLEAEISLMTGTDGKPQEIEILISTQTDGKPPEAEILLTTEVNLESPAKEAIPDDSRKSNNPTVVTLDSDSEVSDTDERTAAPNTEAVVSSHVSAINGDDESDIQILSVESSVKEASGSVKIVQLDSLLRGTLSNKRPVPTENSDDGSVDRKKQRLEKASQNAATTTSDASLEKEAETLKCDIASSRSLIFCSYGETNRFFVEPASTLTKNDHVIESASFVVPFVYCRNIDDPVVSKYRKLRAEETKESEEKMCEENIDDVDAEHPANIALHPIPKKIKDADWDGSDSESSDSDSSTSDGGKKSKSRKSNKKEKEDSAASTPKPEETFWEDTPINSFLFDIGWSLVSEHVSRSNFKRELRLVDRYGEAEVPKAAKEVLSIMKEDVTKRSLKNKSYREKRKYYCPRCNFVSAFKTNLMAHLEVPHKIRGDTKIDRCNFCNYTASCRATFISHVKSTHGSRVRFEEPPFPYQCAFCFYEDRRLTNNFKKHVENCQKAFRANAARSNCRVAICKDFPGKNLATQAFATKAMNSSGNAGHFLCFIPTVDQKSQNNAVVPGRNTQAMQSSGVRQSRPRASSVVRQPTSFVLRVPSHIVRPQRPLTPVNAPPSPRPTAVRMLPLGIVRSRFFKQASGTYALTSSVGCEICDTVFTSLMQLATHIRIGHQIPIYEDFVRGRALPPIECTVCKNRFFTDVGLERHNLGIHGFITQEMIDLALSFRDNGRCPRCSKFIEQGLLQHISSVHNIRLTKIIVTYCCRFCPQVPGEIFPSFEAFEDHVYRRHNPVQEFGNQNLVRVPEIDSSQFYVAPSADRLREQITVDSNLKMSDEGPTKLEIQQVFKRLKSISANKASVCFDCNAKNPTWSSVTYGVFICMDCSAVHRSLGVHLSFVRSTQLDTNWSWVQIRHMQLGGNSNAENFFIQHNCRTTDAQQKYNSRAAQLYREKLHNQAVQAMRIHGTVLHIGGSSVNSEALSPEVKEKQIDFFEEHTNGSSVAEEQDQDAFFGSPGSDSVSVRQTQSAEENMTGPNVDAIFSTSSSKAVPLKKSTIGARKPAAKKTGLGGKRGAMGAQKVHTDFAAVEKEAELADQIMFESKSKKNEVVKESTVEDAAAKREELASMKLAYETLSKEQDRARITLDPQKAEQAERLGMGFGGYGSSSSGVSHSVFSDLKTIEQKPIGASAKKSTNHSKDFFAVESDDDDFEDLGTSLKSKSRGSSSFFAEQLGEDDPWDKKKTSKPSWEKDLEARTGAMKISSGYTDSSAPSPRVSNPSTAVSTEDTLKKFANAKSISSEQFFGEKDPSYEERMNLARFEGSSAISSDAYFGRESQPSGSRGYASSMNMNAPDLDDVKESVRQGVTKVAGKLSNLASGVMQQIQVGYFLL</sequence>
<evidence type="ECO:0000313" key="9">
    <source>
        <dbReference type="Proteomes" id="UP000678499"/>
    </source>
</evidence>
<dbReference type="SMART" id="SM00105">
    <property type="entry name" value="ArfGap"/>
    <property type="match status" value="1"/>
</dbReference>
<feature type="compositionally biased region" description="Acidic residues" evidence="6">
    <location>
        <begin position="668"/>
        <end position="677"/>
    </location>
</feature>
<feature type="compositionally biased region" description="Polar residues" evidence="6">
    <location>
        <begin position="544"/>
        <end position="555"/>
    </location>
</feature>
<dbReference type="PROSITE" id="PS50115">
    <property type="entry name" value="ARFGAP"/>
    <property type="match status" value="1"/>
</dbReference>
<dbReference type="GO" id="GO:0005096">
    <property type="term" value="F:GTPase activator activity"/>
    <property type="evidence" value="ECO:0007669"/>
    <property type="project" value="UniProtKB-KW"/>
</dbReference>
<dbReference type="Gene3D" id="3.30.160.60">
    <property type="entry name" value="Classic Zinc Finger"/>
    <property type="match status" value="2"/>
</dbReference>
<dbReference type="GO" id="GO:0048205">
    <property type="term" value="P:COPI coating of Golgi vesicle"/>
    <property type="evidence" value="ECO:0007669"/>
    <property type="project" value="TreeGrafter"/>
</dbReference>
<feature type="compositionally biased region" description="Low complexity" evidence="6">
    <location>
        <begin position="1586"/>
        <end position="1599"/>
    </location>
</feature>
<feature type="region of interest" description="Disordered" evidence="6">
    <location>
        <begin position="237"/>
        <end position="263"/>
    </location>
</feature>
<gene>
    <name evidence="8" type="ORF">NMOB1V02_LOCUS820</name>
</gene>
<dbReference type="EMBL" id="CAJPEX010000074">
    <property type="protein sequence ID" value="CAG0913060.1"/>
    <property type="molecule type" value="Genomic_DNA"/>
</dbReference>
<keyword evidence="3 5" id="KW-0863">Zinc-finger</keyword>
<dbReference type="PANTHER" id="PTHR45686">
    <property type="entry name" value="ADP-RIBOSYLATION FACTOR GTPASE ACTIVATING PROTEIN 3, ISOFORM H-RELATED"/>
    <property type="match status" value="1"/>
</dbReference>
<evidence type="ECO:0000313" key="8">
    <source>
        <dbReference type="EMBL" id="CAD7272908.1"/>
    </source>
</evidence>
<evidence type="ECO:0000256" key="1">
    <source>
        <dbReference type="ARBA" id="ARBA00022468"/>
    </source>
</evidence>
<evidence type="ECO:0000256" key="3">
    <source>
        <dbReference type="ARBA" id="ARBA00022771"/>
    </source>
</evidence>